<evidence type="ECO:0000313" key="2">
    <source>
        <dbReference type="EMBL" id="QPS19793.1"/>
    </source>
</evidence>
<reference evidence="3 4" key="1">
    <citation type="submission" date="2018-06" db="EMBL/GenBank/DDBJ databases">
        <authorList>
            <consortium name="Pathogen Informatics"/>
            <person name="Doyle S."/>
        </authorList>
    </citation>
    <scope>NUCLEOTIDE SEQUENCE [LARGE SCALE GENOMIC DNA]</scope>
    <source>
        <strain evidence="3 4">NCTC12961</strain>
    </source>
</reference>
<dbReference type="Proteomes" id="UP000594967">
    <property type="component" value="Chromosome"/>
</dbReference>
<dbReference type="InterPro" id="IPR047846">
    <property type="entry name" value="YpdK"/>
</dbReference>
<accession>A0A2X4VB81</accession>
<name>A0A2X4VB81_SERPL</name>
<dbReference type="GO" id="GO:0016020">
    <property type="term" value="C:membrane"/>
    <property type="evidence" value="ECO:0007669"/>
    <property type="project" value="InterPro"/>
</dbReference>
<protein>
    <submittedName>
        <fullName evidence="2">Membrane protein YpdK</fullName>
    </submittedName>
</protein>
<dbReference type="EMBL" id="LS483469">
    <property type="protein sequence ID" value="SQI44042.1"/>
    <property type="molecule type" value="Genomic_DNA"/>
</dbReference>
<evidence type="ECO:0000313" key="5">
    <source>
        <dbReference type="Proteomes" id="UP000594967"/>
    </source>
</evidence>
<keyword evidence="1" id="KW-0472">Membrane</keyword>
<dbReference type="EMBL" id="CP065673">
    <property type="protein sequence ID" value="QPS19793.1"/>
    <property type="molecule type" value="Genomic_DNA"/>
</dbReference>
<organism evidence="3 4">
    <name type="scientific">Serratia plymuthica</name>
    <dbReference type="NCBI Taxonomy" id="82996"/>
    <lineage>
        <taxon>Bacteria</taxon>
        <taxon>Pseudomonadati</taxon>
        <taxon>Pseudomonadota</taxon>
        <taxon>Gammaproteobacteria</taxon>
        <taxon>Enterobacterales</taxon>
        <taxon>Yersiniaceae</taxon>
        <taxon>Serratia</taxon>
    </lineage>
</organism>
<gene>
    <name evidence="2" type="primary">ypdK</name>
    <name evidence="2" type="ORF">I6G64_19770</name>
    <name evidence="3" type="ORF">NCTC12961_04221</name>
</gene>
<dbReference type="AlphaFoldDB" id="A0A2X4VB81"/>
<evidence type="ECO:0000313" key="4">
    <source>
        <dbReference type="Proteomes" id="UP000248897"/>
    </source>
</evidence>
<evidence type="ECO:0000313" key="3">
    <source>
        <dbReference type="EMBL" id="SQI44042.1"/>
    </source>
</evidence>
<sequence length="80" mass="9093">MFYLTDFEARQPGNPWSRTLFFLIEEPANKPQVIHKILSTTIGIIGLRETPDGSCSMKYFVMGVSFMLVAWIGTFMLMVA</sequence>
<keyword evidence="5" id="KW-1185">Reference proteome</keyword>
<dbReference type="Proteomes" id="UP000248897">
    <property type="component" value="Chromosome 1"/>
</dbReference>
<keyword evidence="1" id="KW-0812">Transmembrane</keyword>
<dbReference type="NCBIfam" id="NF033437">
    <property type="entry name" value="YpdK"/>
    <property type="match status" value="1"/>
</dbReference>
<keyword evidence="1" id="KW-1133">Transmembrane helix</keyword>
<feature type="transmembrane region" description="Helical" evidence="1">
    <location>
        <begin position="59"/>
        <end position="79"/>
    </location>
</feature>
<evidence type="ECO:0000256" key="1">
    <source>
        <dbReference type="SAM" id="Phobius"/>
    </source>
</evidence>
<proteinExistence type="predicted"/>
<reference evidence="2 5" key="2">
    <citation type="submission" date="2020-12" db="EMBL/GenBank/DDBJ databases">
        <title>FDA dAtabase for Regulatory Grade micrObial Sequences (FDA-ARGOS): Supporting development and validation of Infectious Disease Dx tests.</title>
        <authorList>
            <person name="Sproer C."/>
            <person name="Gronow S."/>
            <person name="Severitt S."/>
            <person name="Schroder I."/>
            <person name="Tallon L."/>
            <person name="Sadzewicz L."/>
            <person name="Zhao X."/>
            <person name="Boylan J."/>
            <person name="Ott S."/>
            <person name="Bowen H."/>
            <person name="Vavikolanu K."/>
            <person name="Mehta A."/>
            <person name="Aluvathingal J."/>
            <person name="Nadendla S."/>
            <person name="Lowell S."/>
            <person name="Myers T."/>
            <person name="Yan Y."/>
            <person name="Sichtig H."/>
        </authorList>
    </citation>
    <scope>NUCLEOTIDE SEQUENCE [LARGE SCALE GENOMIC DNA]</scope>
    <source>
        <strain evidence="2 5">FDAARGOS_907</strain>
    </source>
</reference>